<accession>A0A5Q6PCY5</accession>
<comment type="similarity">
    <text evidence="1">Belongs to the ADP-ribosylglycohydrolase family.</text>
</comment>
<evidence type="ECO:0000256" key="3">
    <source>
        <dbReference type="PIRSR" id="PIRSR605502-1"/>
    </source>
</evidence>
<dbReference type="PANTHER" id="PTHR16222:SF24">
    <property type="entry name" value="ADP-RIBOSYLHYDROLASE ARH3"/>
    <property type="match status" value="1"/>
</dbReference>
<evidence type="ECO:0000313" key="5">
    <source>
        <dbReference type="Proteomes" id="UP000323225"/>
    </source>
</evidence>
<dbReference type="EMBL" id="VUAA01000041">
    <property type="protein sequence ID" value="KAA1252736.1"/>
    <property type="molecule type" value="Genomic_DNA"/>
</dbReference>
<dbReference type="InterPro" id="IPR036705">
    <property type="entry name" value="Ribosyl_crysJ1_sf"/>
</dbReference>
<evidence type="ECO:0000313" key="4">
    <source>
        <dbReference type="EMBL" id="KAA1252736.1"/>
    </source>
</evidence>
<proteinExistence type="inferred from homology"/>
<organism evidence="4 5">
    <name type="scientific">Vibrio cholerae</name>
    <dbReference type="NCBI Taxonomy" id="666"/>
    <lineage>
        <taxon>Bacteria</taxon>
        <taxon>Pseudomonadati</taxon>
        <taxon>Pseudomonadota</taxon>
        <taxon>Gammaproteobacteria</taxon>
        <taxon>Vibrionales</taxon>
        <taxon>Vibrionaceae</taxon>
        <taxon>Vibrio</taxon>
    </lineage>
</organism>
<dbReference type="InterPro" id="IPR005502">
    <property type="entry name" value="Ribosyl_crysJ1"/>
</dbReference>
<evidence type="ECO:0000256" key="2">
    <source>
        <dbReference type="ARBA" id="ARBA00022801"/>
    </source>
</evidence>
<feature type="binding site" evidence="3">
    <location>
        <position position="257"/>
    </location>
    <ligand>
        <name>Mg(2+)</name>
        <dbReference type="ChEBI" id="CHEBI:18420"/>
        <label>1</label>
    </ligand>
</feature>
<feature type="binding site" evidence="3">
    <location>
        <position position="48"/>
    </location>
    <ligand>
        <name>Mg(2+)</name>
        <dbReference type="ChEBI" id="CHEBI:18420"/>
        <label>1</label>
    </ligand>
</feature>
<dbReference type="Proteomes" id="UP000323225">
    <property type="component" value="Unassembled WGS sequence"/>
</dbReference>
<comment type="cofactor">
    <cofactor evidence="3">
        <name>Mg(2+)</name>
        <dbReference type="ChEBI" id="CHEBI:18420"/>
    </cofactor>
    <text evidence="3">Binds 2 magnesium ions per subunit.</text>
</comment>
<evidence type="ECO:0000256" key="1">
    <source>
        <dbReference type="ARBA" id="ARBA00010702"/>
    </source>
</evidence>
<gene>
    <name evidence="4" type="ORF">F0M16_21290</name>
</gene>
<name>A0A5Q6PCY5_VIBCL</name>
<dbReference type="SUPFAM" id="SSF101478">
    <property type="entry name" value="ADP-ribosylglycohydrolase"/>
    <property type="match status" value="1"/>
</dbReference>
<feature type="binding site" evidence="3">
    <location>
        <position position="256"/>
    </location>
    <ligand>
        <name>Mg(2+)</name>
        <dbReference type="ChEBI" id="CHEBI:18420"/>
        <label>1</label>
    </ligand>
</feature>
<feature type="binding site" evidence="3">
    <location>
        <position position="46"/>
    </location>
    <ligand>
        <name>Mg(2+)</name>
        <dbReference type="ChEBI" id="CHEBI:18420"/>
        <label>1</label>
    </ligand>
</feature>
<dbReference type="Pfam" id="PF03747">
    <property type="entry name" value="ADP_ribosyl_GH"/>
    <property type="match status" value="1"/>
</dbReference>
<feature type="binding site" evidence="3">
    <location>
        <position position="254"/>
    </location>
    <ligand>
        <name>Mg(2+)</name>
        <dbReference type="ChEBI" id="CHEBI:18420"/>
        <label>1</label>
    </ligand>
</feature>
<dbReference type="Gene3D" id="1.10.4080.10">
    <property type="entry name" value="ADP-ribosylation/Crystallin J1"/>
    <property type="match status" value="1"/>
</dbReference>
<keyword evidence="3" id="KW-0479">Metal-binding</keyword>
<sequence length="297" mass="32738">MKNKALGVFVGLAIGDAYGAKHEGGVLERLYWKFVSKTLDGKIRYTDDTEMSIALARSLIKEGGLNLNNLALEFANGVTSHRGYGQGARKVLKKIRKGVDWKVASTSIYPSGSYGNGSAMRTPLLAVHFNKVSDEKFREIVDSCSSITHTHHFALEGARLIGFCVRFALNNDSNEKILEALLNESESNLYKDKLTIAKRYIENNQEVDKGTVAAYLGNGIIAQESVVTAIYYALRFREHPLMDMLDAIYMLGGDTDTIGSMAGSIWGAFNGYEKIEPDVANQVEYIEGIKDYAEGLI</sequence>
<dbReference type="InterPro" id="IPR050792">
    <property type="entry name" value="ADP-ribosylglycohydrolase"/>
</dbReference>
<dbReference type="PANTHER" id="PTHR16222">
    <property type="entry name" value="ADP-RIBOSYLGLYCOHYDROLASE"/>
    <property type="match status" value="1"/>
</dbReference>
<dbReference type="AlphaFoldDB" id="A0A5Q6PCY5"/>
<reference evidence="4 5" key="1">
    <citation type="submission" date="2019-09" db="EMBL/GenBank/DDBJ databases">
        <authorList>
            <person name="Kritzky A."/>
            <person name="Schelkanova E.Y."/>
            <person name="Alkhova Z.V."/>
            <person name="Smirnova N.I."/>
        </authorList>
    </citation>
    <scope>NUCLEOTIDE SEQUENCE [LARGE SCALE GENOMIC DNA]</scope>
    <source>
        <strain evidence="4 5">M1526</strain>
    </source>
</reference>
<keyword evidence="3" id="KW-0460">Magnesium</keyword>
<feature type="binding site" evidence="3">
    <location>
        <position position="47"/>
    </location>
    <ligand>
        <name>Mg(2+)</name>
        <dbReference type="ChEBI" id="CHEBI:18420"/>
        <label>1</label>
    </ligand>
</feature>
<comment type="caution">
    <text evidence="4">The sequence shown here is derived from an EMBL/GenBank/DDBJ whole genome shotgun (WGS) entry which is preliminary data.</text>
</comment>
<protein>
    <recommendedName>
        <fullName evidence="6">ADP-ribosylglycohydrolase</fullName>
    </recommendedName>
</protein>
<dbReference type="GO" id="GO:0046872">
    <property type="term" value="F:metal ion binding"/>
    <property type="evidence" value="ECO:0007669"/>
    <property type="project" value="UniProtKB-KW"/>
</dbReference>
<evidence type="ECO:0008006" key="6">
    <source>
        <dbReference type="Google" id="ProtNLM"/>
    </source>
</evidence>
<dbReference type="GO" id="GO:0016787">
    <property type="term" value="F:hydrolase activity"/>
    <property type="evidence" value="ECO:0007669"/>
    <property type="project" value="UniProtKB-KW"/>
</dbReference>
<keyword evidence="2" id="KW-0378">Hydrolase</keyword>